<name>A0A834G5C2_RHOSS</name>
<dbReference type="EMBL" id="WJXA01000012">
    <property type="protein sequence ID" value="KAF7124337.1"/>
    <property type="molecule type" value="Genomic_DNA"/>
</dbReference>
<keyword evidence="1" id="KW-0175">Coiled coil</keyword>
<keyword evidence="4" id="KW-1185">Reference proteome</keyword>
<dbReference type="InterPro" id="IPR052442">
    <property type="entry name" value="Env_Response_Regulator"/>
</dbReference>
<evidence type="ECO:0000256" key="1">
    <source>
        <dbReference type="SAM" id="Coils"/>
    </source>
</evidence>
<dbReference type="PANTHER" id="PTHR46136">
    <property type="entry name" value="TRANSCRIPTION FACTOR GTE8"/>
    <property type="match status" value="1"/>
</dbReference>
<reference evidence="3" key="1">
    <citation type="submission" date="2019-11" db="EMBL/GenBank/DDBJ databases">
        <authorList>
            <person name="Liu Y."/>
            <person name="Hou J."/>
            <person name="Li T.-Q."/>
            <person name="Guan C.-H."/>
            <person name="Wu X."/>
            <person name="Wu H.-Z."/>
            <person name="Ling F."/>
            <person name="Zhang R."/>
            <person name="Shi X.-G."/>
            <person name="Ren J.-P."/>
            <person name="Chen E.-F."/>
            <person name="Sun J.-M."/>
        </authorList>
    </citation>
    <scope>NUCLEOTIDE SEQUENCE</scope>
    <source>
        <strain evidence="3">Adult_tree_wgs_1</strain>
        <tissue evidence="3">Leaves</tissue>
    </source>
</reference>
<dbReference type="OrthoDB" id="1686391at2759"/>
<proteinExistence type="predicted"/>
<accession>A0A834G5C2</accession>
<dbReference type="AlphaFoldDB" id="A0A834G5C2"/>
<evidence type="ECO:0000313" key="3">
    <source>
        <dbReference type="EMBL" id="KAF7124337.1"/>
    </source>
</evidence>
<comment type="caution">
    <text evidence="3">The sequence shown here is derived from an EMBL/GenBank/DDBJ whole genome shotgun (WGS) entry which is preliminary data.</text>
</comment>
<feature type="compositionally biased region" description="Basic and acidic residues" evidence="2">
    <location>
        <begin position="42"/>
        <end position="54"/>
    </location>
</feature>
<evidence type="ECO:0000313" key="4">
    <source>
        <dbReference type="Proteomes" id="UP000626092"/>
    </source>
</evidence>
<feature type="coiled-coil region" evidence="1">
    <location>
        <begin position="228"/>
        <end position="263"/>
    </location>
</feature>
<feature type="coiled-coil region" evidence="1">
    <location>
        <begin position="143"/>
        <end position="176"/>
    </location>
</feature>
<protein>
    <submittedName>
        <fullName evidence="3">Uncharacterized protein</fullName>
    </submittedName>
</protein>
<gene>
    <name evidence="3" type="ORF">RHSIM_Rhsim12G0159000</name>
</gene>
<evidence type="ECO:0000256" key="2">
    <source>
        <dbReference type="SAM" id="MobiDB-lite"/>
    </source>
</evidence>
<dbReference type="PANTHER" id="PTHR46136:SF19">
    <property type="entry name" value="TRANSCRIPTION FACTOR GTE12"/>
    <property type="match status" value="1"/>
</dbReference>
<dbReference type="Proteomes" id="UP000626092">
    <property type="component" value="Unassembled WGS sequence"/>
</dbReference>
<feature type="region of interest" description="Disordered" evidence="2">
    <location>
        <begin position="36"/>
        <end position="55"/>
    </location>
</feature>
<organism evidence="3 4">
    <name type="scientific">Rhododendron simsii</name>
    <name type="common">Sims's rhododendron</name>
    <dbReference type="NCBI Taxonomy" id="118357"/>
    <lineage>
        <taxon>Eukaryota</taxon>
        <taxon>Viridiplantae</taxon>
        <taxon>Streptophyta</taxon>
        <taxon>Embryophyta</taxon>
        <taxon>Tracheophyta</taxon>
        <taxon>Spermatophyta</taxon>
        <taxon>Magnoliopsida</taxon>
        <taxon>eudicotyledons</taxon>
        <taxon>Gunneridae</taxon>
        <taxon>Pentapetalae</taxon>
        <taxon>asterids</taxon>
        <taxon>Ericales</taxon>
        <taxon>Ericaceae</taxon>
        <taxon>Ericoideae</taxon>
        <taxon>Rhodoreae</taxon>
        <taxon>Rhododendron</taxon>
    </lineage>
</organism>
<sequence>MSILEKIIIIPVDALLGFKSCGQSVSTVKGCRKRSLPGVGDGPKEKRQKMDKGHVSSQIAKNACNIGENDHKTPLLDFTLLHKSSMSAGEKQKLREQILLKFKTIERFLGARAAKGDKEDCVELQQEKQQRKKARKDDQIRVATEASRKSAEVELKKQRERERTAARLALEQIEKTVEFDDNFDQVLKDFQTLSQCPLTEQYRGFQGGLETILELIKCCHCGNPWDDSVEDEENKKQEQEKLKKQRERERKAARLALEQIEKTVEFDDNFKVMKDFYALIQCYPNHTTSEVEEGEIVTED</sequence>